<evidence type="ECO:0000259" key="4">
    <source>
        <dbReference type="PROSITE" id="PS50911"/>
    </source>
</evidence>
<keyword evidence="1" id="KW-0929">Antimicrobial</keyword>
<feature type="domain" description="Peptidase C51" evidence="4">
    <location>
        <begin position="3"/>
        <end position="141"/>
    </location>
</feature>
<dbReference type="PROSITE" id="PS51782">
    <property type="entry name" value="LYSM"/>
    <property type="match status" value="1"/>
</dbReference>
<proteinExistence type="predicted"/>
<dbReference type="GO" id="GO:0001897">
    <property type="term" value="P:symbiont-mediated cytolysis of host cell"/>
    <property type="evidence" value="ECO:0007669"/>
    <property type="project" value="UniProtKB-ARBA"/>
</dbReference>
<evidence type="ECO:0000313" key="7">
    <source>
        <dbReference type="Proteomes" id="UP000277525"/>
    </source>
</evidence>
<dbReference type="PROSITE" id="PS50911">
    <property type="entry name" value="CHAP"/>
    <property type="match status" value="1"/>
</dbReference>
<dbReference type="GO" id="GO:0016787">
    <property type="term" value="F:hydrolase activity"/>
    <property type="evidence" value="ECO:0007669"/>
    <property type="project" value="UniProtKB-KW"/>
</dbReference>
<dbReference type="InterPro" id="IPR018392">
    <property type="entry name" value="LysM"/>
</dbReference>
<gene>
    <name evidence="6" type="primary">14</name>
    <name evidence="6" type="ORF">PBI_NOELY_14</name>
</gene>
<dbReference type="InterPro" id="IPR007921">
    <property type="entry name" value="CHAP_dom"/>
</dbReference>
<dbReference type="SMART" id="SM00257">
    <property type="entry name" value="LysM"/>
    <property type="match status" value="1"/>
</dbReference>
<keyword evidence="3" id="KW-0378">Hydrolase</keyword>
<dbReference type="Proteomes" id="UP000277525">
    <property type="component" value="Segment"/>
</dbReference>
<sequence>MTTKAQEAFLTSAPGKSFNPDRAHGLQCKDVADAYCLALFGDWVNTIRPGNGKDVFDHASPAYFTKVRNNPADPRQLPPRGAIINYGWSKAVPEGHVAVVLKADAHGVDVIDQDGYAQRPARVSRLGYALPNGAVVVGWLIPKLAADKPSQCVVEPGDTLFGIARQFKVSLQGLIHANPQLKDPNRITPGMVLTLP</sequence>
<evidence type="ECO:0000313" key="6">
    <source>
        <dbReference type="EMBL" id="AYN55955.1"/>
    </source>
</evidence>
<dbReference type="RefSeq" id="YP_010761462.1">
    <property type="nucleotide sequence ID" value="NC_073595.1"/>
</dbReference>
<evidence type="ECO:0000256" key="2">
    <source>
        <dbReference type="ARBA" id="ARBA00022729"/>
    </source>
</evidence>
<dbReference type="GeneID" id="80090704"/>
<dbReference type="Gene3D" id="3.10.350.10">
    <property type="entry name" value="LysM domain"/>
    <property type="match status" value="1"/>
</dbReference>
<feature type="domain" description="LysM" evidence="5">
    <location>
        <begin position="150"/>
        <end position="195"/>
    </location>
</feature>
<evidence type="ECO:0000256" key="1">
    <source>
        <dbReference type="ARBA" id="ARBA00022529"/>
    </source>
</evidence>
<reference evidence="6 7" key="1">
    <citation type="submission" date="2018-09" db="EMBL/GenBank/DDBJ databases">
        <authorList>
            <person name="Zack K."/>
            <person name="Stoner T.H."/>
            <person name="Garlena R.A."/>
            <person name="Russell D.A."/>
            <person name="Pope W.H."/>
            <person name="Jacobs-Sera D."/>
            <person name="Hatfull G.F."/>
        </authorList>
    </citation>
    <scope>NUCLEOTIDE SEQUENCE [LARGE SCALE GENOMIC DNA]</scope>
</reference>
<dbReference type="Gene3D" id="3.90.1720.10">
    <property type="entry name" value="endopeptidase domain like (from Nostoc punctiforme)"/>
    <property type="match status" value="1"/>
</dbReference>
<dbReference type="SUPFAM" id="SSF54001">
    <property type="entry name" value="Cysteine proteinases"/>
    <property type="match status" value="1"/>
</dbReference>
<protein>
    <submittedName>
        <fullName evidence="6">Lysin A</fullName>
    </submittedName>
</protein>
<keyword evidence="2" id="KW-0732">Signal</keyword>
<dbReference type="EMBL" id="MH834622">
    <property type="protein sequence ID" value="AYN55955.1"/>
    <property type="molecule type" value="Genomic_DNA"/>
</dbReference>
<dbReference type="InterPro" id="IPR036779">
    <property type="entry name" value="LysM_dom_sf"/>
</dbReference>
<dbReference type="Pfam" id="PF05257">
    <property type="entry name" value="CHAP"/>
    <property type="match status" value="1"/>
</dbReference>
<keyword evidence="7" id="KW-1185">Reference proteome</keyword>
<name>A0A3G2KAD5_9CAUD</name>
<evidence type="ECO:0000259" key="5">
    <source>
        <dbReference type="PROSITE" id="PS51782"/>
    </source>
</evidence>
<dbReference type="SUPFAM" id="SSF54106">
    <property type="entry name" value="LysM domain"/>
    <property type="match status" value="1"/>
</dbReference>
<dbReference type="KEGG" id="vg:80090704"/>
<evidence type="ECO:0000256" key="3">
    <source>
        <dbReference type="ARBA" id="ARBA00022801"/>
    </source>
</evidence>
<dbReference type="Pfam" id="PF01476">
    <property type="entry name" value="LysM"/>
    <property type="match status" value="1"/>
</dbReference>
<accession>A0A3G2KAD5</accession>
<organism evidence="6 7">
    <name type="scientific">Arthrobacter phage Noely</name>
    <dbReference type="NCBI Taxonomy" id="2419964"/>
    <lineage>
        <taxon>Viruses</taxon>
        <taxon>Duplodnaviria</taxon>
        <taxon>Heunggongvirae</taxon>
        <taxon>Uroviricota</taxon>
        <taxon>Caudoviricetes</taxon>
        <taxon>Feeclasvirinae</taxon>
        <taxon>Noelyvirus</taxon>
        <taxon>Noelyvirus noely</taxon>
    </lineage>
</organism>
<dbReference type="InterPro" id="IPR038765">
    <property type="entry name" value="Papain-like_cys_pep_sf"/>
</dbReference>
<dbReference type="CDD" id="cd00118">
    <property type="entry name" value="LysM"/>
    <property type="match status" value="1"/>
</dbReference>